<dbReference type="AlphaFoldDB" id="A0A5N0TGZ6"/>
<dbReference type="RefSeq" id="WP_150893052.1">
    <property type="nucleotide sequence ID" value="NZ_VYUY01000009.1"/>
</dbReference>
<protein>
    <submittedName>
        <fullName evidence="2">M23 family metallopeptidase</fullName>
    </submittedName>
</protein>
<dbReference type="SUPFAM" id="SSF51261">
    <property type="entry name" value="Duplicated hybrid motif"/>
    <property type="match status" value="1"/>
</dbReference>
<reference evidence="3" key="1">
    <citation type="submission" date="2019-09" db="EMBL/GenBank/DDBJ databases">
        <title>Mumia zhuanghuii sp. nov. isolated from the intestinal contents of plateau pika (Ochotona curzoniae) in the Qinghai-Tibet plateau of China.</title>
        <authorList>
            <person name="Tian Z."/>
        </authorList>
    </citation>
    <scope>NUCLEOTIDE SEQUENCE [LARGE SCALE GENOMIC DNA]</scope>
    <source>
        <strain evidence="3">L-033</strain>
    </source>
</reference>
<dbReference type="GO" id="GO:0004222">
    <property type="term" value="F:metalloendopeptidase activity"/>
    <property type="evidence" value="ECO:0007669"/>
    <property type="project" value="TreeGrafter"/>
</dbReference>
<dbReference type="Proteomes" id="UP000326838">
    <property type="component" value="Unassembled WGS sequence"/>
</dbReference>
<dbReference type="PANTHER" id="PTHR21666">
    <property type="entry name" value="PEPTIDASE-RELATED"/>
    <property type="match status" value="1"/>
</dbReference>
<keyword evidence="3" id="KW-1185">Reference proteome</keyword>
<dbReference type="Pfam" id="PF01551">
    <property type="entry name" value="Peptidase_M23"/>
    <property type="match status" value="1"/>
</dbReference>
<evidence type="ECO:0000313" key="3">
    <source>
        <dbReference type="Proteomes" id="UP000326838"/>
    </source>
</evidence>
<sequence>MQWPVAPTTAELTQPAIPYPAGSGGEYGWRADVGRMHWGYDFRAPAGRPAYAIAPGRVYFVASGADDGTAAYPAGWAAGGRQVWIQHDGFMSRYLHLSEPQYQALRAGGAPIYFGGPGTEVQQGQLVGTVGGTNFAGAPYGAHLHLEIVVNGAQVDPIPFITDRLGETDMPLDANADYEAFKTMLQRAFRFDLRPDGAGADWRLGPTVWERFNHIQADARQLDLAVVLYLHVPSNKLLLVDHLNRRIRDLGASAGDPVRAHFASKPFTHAYDAGTSLADKPAGSVTWQTVVDGYSYV</sequence>
<comment type="caution">
    <text evidence="2">The sequence shown here is derived from an EMBL/GenBank/DDBJ whole genome shotgun (WGS) entry which is preliminary data.</text>
</comment>
<accession>A0A5N0TGZ6</accession>
<name>A0A5N0TGZ6_9MICO</name>
<dbReference type="InterPro" id="IPR050570">
    <property type="entry name" value="Cell_wall_metabolism_enzyme"/>
</dbReference>
<organism evidence="2 3">
    <name type="scientific">Microbacterium caowuchunii</name>
    <dbReference type="NCBI Taxonomy" id="2614638"/>
    <lineage>
        <taxon>Bacteria</taxon>
        <taxon>Bacillati</taxon>
        <taxon>Actinomycetota</taxon>
        <taxon>Actinomycetes</taxon>
        <taxon>Micrococcales</taxon>
        <taxon>Microbacteriaceae</taxon>
        <taxon>Microbacterium</taxon>
    </lineage>
</organism>
<gene>
    <name evidence="2" type="ORF">F6B40_08300</name>
</gene>
<dbReference type="EMBL" id="VYUY01000009">
    <property type="protein sequence ID" value="KAA9133744.1"/>
    <property type="molecule type" value="Genomic_DNA"/>
</dbReference>
<proteinExistence type="predicted"/>
<dbReference type="CDD" id="cd12797">
    <property type="entry name" value="M23_peptidase"/>
    <property type="match status" value="1"/>
</dbReference>
<feature type="domain" description="M23ase beta-sheet core" evidence="1">
    <location>
        <begin position="35"/>
        <end position="157"/>
    </location>
</feature>
<dbReference type="PANTHER" id="PTHR21666:SF270">
    <property type="entry name" value="MUREIN HYDROLASE ACTIVATOR ENVC"/>
    <property type="match status" value="1"/>
</dbReference>
<evidence type="ECO:0000313" key="2">
    <source>
        <dbReference type="EMBL" id="KAA9133744.1"/>
    </source>
</evidence>
<evidence type="ECO:0000259" key="1">
    <source>
        <dbReference type="Pfam" id="PF01551"/>
    </source>
</evidence>
<dbReference type="InterPro" id="IPR011055">
    <property type="entry name" value="Dup_hybrid_motif"/>
</dbReference>
<dbReference type="Gene3D" id="2.70.70.10">
    <property type="entry name" value="Glucose Permease (Domain IIA)"/>
    <property type="match status" value="1"/>
</dbReference>
<dbReference type="InterPro" id="IPR016047">
    <property type="entry name" value="M23ase_b-sheet_dom"/>
</dbReference>